<reference evidence="7" key="1">
    <citation type="submission" date="2016-10" db="EMBL/GenBank/DDBJ databases">
        <title>The complete genome sequence of the rumen bacterium Butyrivibrio hungatei MB2003.</title>
        <authorList>
            <person name="Palevich N."/>
            <person name="Kelly W.J."/>
            <person name="Leahy S.C."/>
            <person name="Altermann E."/>
            <person name="Rakonjac J."/>
            <person name="Attwood G.T."/>
        </authorList>
    </citation>
    <scope>NUCLEOTIDE SEQUENCE [LARGE SCALE GENOMIC DNA]</scope>
    <source>
        <strain evidence="7">MB2003</strain>
    </source>
</reference>
<evidence type="ECO:0000256" key="1">
    <source>
        <dbReference type="ARBA" id="ARBA00022737"/>
    </source>
</evidence>
<dbReference type="Gene3D" id="1.25.40.10">
    <property type="entry name" value="Tetratricopeptide repeat domain"/>
    <property type="match status" value="3"/>
</dbReference>
<dbReference type="SMART" id="SM00028">
    <property type="entry name" value="TPR"/>
    <property type="match status" value="6"/>
</dbReference>
<dbReference type="InterPro" id="IPR011990">
    <property type="entry name" value="TPR-like_helical_dom_sf"/>
</dbReference>
<protein>
    <submittedName>
        <fullName evidence="6">TPR domain-containing protein</fullName>
    </submittedName>
</protein>
<feature type="repeat" description="TPR" evidence="3">
    <location>
        <begin position="421"/>
        <end position="454"/>
    </location>
</feature>
<dbReference type="PANTHER" id="PTHR44943">
    <property type="entry name" value="CELLULOSE SYNTHASE OPERON PROTEIN C"/>
    <property type="match status" value="1"/>
</dbReference>
<dbReference type="InterPro" id="IPR051685">
    <property type="entry name" value="Ycf3/AcsC/BcsC/TPR_MFPF"/>
</dbReference>
<keyword evidence="2 3" id="KW-0802">TPR repeat</keyword>
<proteinExistence type="predicted"/>
<evidence type="ECO:0000256" key="2">
    <source>
        <dbReference type="ARBA" id="ARBA00022803"/>
    </source>
</evidence>
<feature type="transmembrane region" description="Helical" evidence="5">
    <location>
        <begin position="249"/>
        <end position="268"/>
    </location>
</feature>
<sequence>MKCNRCGTELNKGDICPGCGANVRTYRRLVSLSNVYYNDGLERAGVRDLTGATEALKQSLKLDKNNIDARNLLGLIYYETGEVVAALSEWVISKNLKAEDNIADYYMDTVRNSPSKLDDINQTIKKFNIALNYCHQDSLDLAVIQLKKVLSLNSGFIKAHLLLCLLYLKGGNWDRAKIEAQKSLKLDTGNVLAKKYLKEADSMLLPGESGKLVSDIAAADSDDVIRYNSGNEMIIQPVKKSAITRTGSIWGIVLGIVLGLAAACFLILPQRIVSINSSNQQKITQISEESDAKSAKINEYEQQIATLQTQIDTLQTQVTDYEGVDSTSAAMNSLMKAVSIYLANPSDVEGMAKALSKVDLDAIGDDVSPEFKSLYDSLMSLVGPQLATSYYNTGYEAYKLDDYATAIANLSKAYQYNSGDVNTLYYLANSYYANGDIDKAKESYDLVVNNFPNTQSAQAAQTKLAEINNSGN</sequence>
<evidence type="ECO:0000256" key="3">
    <source>
        <dbReference type="PROSITE-ProRule" id="PRU00339"/>
    </source>
</evidence>
<evidence type="ECO:0000313" key="7">
    <source>
        <dbReference type="Proteomes" id="UP000179284"/>
    </source>
</evidence>
<dbReference type="KEGG" id="bhu:bhn_I0689"/>
<feature type="coiled-coil region" evidence="4">
    <location>
        <begin position="283"/>
        <end position="317"/>
    </location>
</feature>
<gene>
    <name evidence="6" type="ORF">bhn_I0689</name>
</gene>
<evidence type="ECO:0000313" key="6">
    <source>
        <dbReference type="EMBL" id="AOZ95723.1"/>
    </source>
</evidence>
<dbReference type="Proteomes" id="UP000179284">
    <property type="component" value="Chromosome I"/>
</dbReference>
<dbReference type="RefSeq" id="WP_071175468.1">
    <property type="nucleotide sequence ID" value="NZ_CP017831.1"/>
</dbReference>
<dbReference type="AlphaFoldDB" id="A0A1D9NZM8"/>
<keyword evidence="7" id="KW-1185">Reference proteome</keyword>
<dbReference type="OrthoDB" id="9791784at2"/>
<keyword evidence="4" id="KW-0175">Coiled coil</keyword>
<keyword evidence="5" id="KW-1133">Transmembrane helix</keyword>
<dbReference type="EMBL" id="CP017831">
    <property type="protein sequence ID" value="AOZ95723.1"/>
    <property type="molecule type" value="Genomic_DNA"/>
</dbReference>
<dbReference type="Pfam" id="PF14559">
    <property type="entry name" value="TPR_19"/>
    <property type="match status" value="1"/>
</dbReference>
<evidence type="ECO:0000256" key="5">
    <source>
        <dbReference type="SAM" id="Phobius"/>
    </source>
</evidence>
<dbReference type="PROSITE" id="PS50005">
    <property type="entry name" value="TPR"/>
    <property type="match status" value="2"/>
</dbReference>
<accession>A0A1D9NZM8</accession>
<dbReference type="PANTHER" id="PTHR44943:SF8">
    <property type="entry name" value="TPR REPEAT-CONTAINING PROTEIN MJ0263"/>
    <property type="match status" value="1"/>
</dbReference>
<dbReference type="InterPro" id="IPR019734">
    <property type="entry name" value="TPR_rpt"/>
</dbReference>
<keyword evidence="5" id="KW-0812">Transmembrane</keyword>
<feature type="repeat" description="TPR" evidence="3">
    <location>
        <begin position="387"/>
        <end position="420"/>
    </location>
</feature>
<dbReference type="SUPFAM" id="SSF48452">
    <property type="entry name" value="TPR-like"/>
    <property type="match status" value="2"/>
</dbReference>
<name>A0A1D9NZM8_9FIRM</name>
<keyword evidence="5" id="KW-0472">Membrane</keyword>
<dbReference type="Pfam" id="PF13432">
    <property type="entry name" value="TPR_16"/>
    <property type="match status" value="1"/>
</dbReference>
<keyword evidence="1" id="KW-0677">Repeat</keyword>
<evidence type="ECO:0000256" key="4">
    <source>
        <dbReference type="SAM" id="Coils"/>
    </source>
</evidence>
<organism evidence="6 7">
    <name type="scientific">Butyrivibrio hungatei</name>
    <dbReference type="NCBI Taxonomy" id="185008"/>
    <lineage>
        <taxon>Bacteria</taxon>
        <taxon>Bacillati</taxon>
        <taxon>Bacillota</taxon>
        <taxon>Clostridia</taxon>
        <taxon>Lachnospirales</taxon>
        <taxon>Lachnospiraceae</taxon>
        <taxon>Butyrivibrio</taxon>
    </lineage>
</organism>